<feature type="domain" description="HTH tetR-type" evidence="3">
    <location>
        <begin position="8"/>
        <end position="68"/>
    </location>
</feature>
<dbReference type="SUPFAM" id="SSF46689">
    <property type="entry name" value="Homeodomain-like"/>
    <property type="match status" value="1"/>
</dbReference>
<dbReference type="eggNOG" id="COG1309">
    <property type="taxonomic scope" value="Bacteria"/>
</dbReference>
<comment type="caution">
    <text evidence="4">The sequence shown here is derived from an EMBL/GenBank/DDBJ whole genome shotgun (WGS) entry which is preliminary data.</text>
</comment>
<proteinExistence type="predicted"/>
<dbReference type="PANTHER" id="PTHR43479">
    <property type="entry name" value="ACREF/ENVCD OPERON REPRESSOR-RELATED"/>
    <property type="match status" value="1"/>
</dbReference>
<dbReference type="Gene3D" id="1.10.357.10">
    <property type="entry name" value="Tetracycline Repressor, domain 2"/>
    <property type="match status" value="1"/>
</dbReference>
<evidence type="ECO:0000313" key="5">
    <source>
        <dbReference type="Proteomes" id="UP000028123"/>
    </source>
</evidence>
<keyword evidence="1 2" id="KW-0238">DNA-binding</keyword>
<feature type="DNA-binding region" description="H-T-H motif" evidence="2">
    <location>
        <begin position="31"/>
        <end position="50"/>
    </location>
</feature>
<dbReference type="RefSeq" id="WP_036686521.1">
    <property type="nucleotide sequence ID" value="NZ_JNVM01000017.1"/>
</dbReference>
<evidence type="ECO:0000259" key="3">
    <source>
        <dbReference type="PROSITE" id="PS50977"/>
    </source>
</evidence>
<dbReference type="Proteomes" id="UP000028123">
    <property type="component" value="Unassembled WGS sequence"/>
</dbReference>
<dbReference type="InterPro" id="IPR001647">
    <property type="entry name" value="HTH_TetR"/>
</dbReference>
<evidence type="ECO:0000256" key="1">
    <source>
        <dbReference type="ARBA" id="ARBA00023125"/>
    </source>
</evidence>
<evidence type="ECO:0000256" key="2">
    <source>
        <dbReference type="PROSITE-ProRule" id="PRU00335"/>
    </source>
</evidence>
<dbReference type="InterPro" id="IPR009057">
    <property type="entry name" value="Homeodomain-like_sf"/>
</dbReference>
<keyword evidence="5" id="KW-1185">Reference proteome</keyword>
<dbReference type="PROSITE" id="PS50977">
    <property type="entry name" value="HTH_TETR_2"/>
    <property type="match status" value="1"/>
</dbReference>
<name>A0A081P0J8_9BACL</name>
<dbReference type="AlphaFoldDB" id="A0A081P0J8"/>
<accession>A0A081P0J8</accession>
<reference evidence="4 5" key="1">
    <citation type="submission" date="2014-06" db="EMBL/GenBank/DDBJ databases">
        <title>Draft genome sequence of Paenibacillus sp. MSt1.</title>
        <authorList>
            <person name="Aw Y.K."/>
            <person name="Ong K.S."/>
            <person name="Gan H.M."/>
            <person name="Lee S.M."/>
        </authorList>
    </citation>
    <scope>NUCLEOTIDE SEQUENCE [LARGE SCALE GENOMIC DNA]</scope>
    <source>
        <strain evidence="4 5">MSt1</strain>
    </source>
</reference>
<gene>
    <name evidence="4" type="ORF">ET33_11055</name>
</gene>
<dbReference type="GO" id="GO:0003677">
    <property type="term" value="F:DNA binding"/>
    <property type="evidence" value="ECO:0007669"/>
    <property type="project" value="UniProtKB-UniRule"/>
</dbReference>
<evidence type="ECO:0000313" key="4">
    <source>
        <dbReference type="EMBL" id="KEQ24221.1"/>
    </source>
</evidence>
<protein>
    <submittedName>
        <fullName evidence="4">Transcriptional regulator</fullName>
    </submittedName>
</protein>
<dbReference type="Pfam" id="PF00440">
    <property type="entry name" value="TetR_N"/>
    <property type="match status" value="1"/>
</dbReference>
<dbReference type="PANTHER" id="PTHR43479:SF7">
    <property type="entry name" value="TETR-FAMILY TRANSCRIPTIONAL REGULATOR"/>
    <property type="match status" value="1"/>
</dbReference>
<organism evidence="4 5">
    <name type="scientific">Paenibacillus tyrfis</name>
    <dbReference type="NCBI Taxonomy" id="1501230"/>
    <lineage>
        <taxon>Bacteria</taxon>
        <taxon>Bacillati</taxon>
        <taxon>Bacillota</taxon>
        <taxon>Bacilli</taxon>
        <taxon>Bacillales</taxon>
        <taxon>Paenibacillaceae</taxon>
        <taxon>Paenibacillus</taxon>
    </lineage>
</organism>
<dbReference type="OrthoDB" id="9810250at2"/>
<dbReference type="EMBL" id="JNVM01000017">
    <property type="protein sequence ID" value="KEQ24221.1"/>
    <property type="molecule type" value="Genomic_DNA"/>
</dbReference>
<sequence>MEEDVRVYKTKKSISEAFIQLLHEKDFNQITIKDICTRSLTSKSTFYSHFLDKYDLLEKLVKKHADTFEREIARRFESMKQGNVGEVIETMIDQAAVHKTEIAALLNVHVSAADLRVEFEVILYNACRAYLEKEPAELAVSIDYLAKLYAANAMALLQWTLQNGKDASAVALADSMQRFIFDQVRRSHGW</sequence>
<dbReference type="InterPro" id="IPR050624">
    <property type="entry name" value="HTH-type_Tx_Regulator"/>
</dbReference>